<comment type="caution">
    <text evidence="1">The sequence shown here is derived from an EMBL/GenBank/DDBJ whole genome shotgun (WGS) entry which is preliminary data.</text>
</comment>
<protein>
    <submittedName>
        <fullName evidence="1">Uncharacterized protein</fullName>
    </submittedName>
</protein>
<dbReference type="AlphaFoldDB" id="A0A9N8E2L4"/>
<dbReference type="Proteomes" id="UP001153069">
    <property type="component" value="Unassembled WGS sequence"/>
</dbReference>
<proteinExistence type="predicted"/>
<keyword evidence="2" id="KW-1185">Reference proteome</keyword>
<accession>A0A9N8E2L4</accession>
<name>A0A9N8E2L4_9STRA</name>
<organism evidence="1 2">
    <name type="scientific">Seminavis robusta</name>
    <dbReference type="NCBI Taxonomy" id="568900"/>
    <lineage>
        <taxon>Eukaryota</taxon>
        <taxon>Sar</taxon>
        <taxon>Stramenopiles</taxon>
        <taxon>Ochrophyta</taxon>
        <taxon>Bacillariophyta</taxon>
        <taxon>Bacillariophyceae</taxon>
        <taxon>Bacillariophycidae</taxon>
        <taxon>Naviculales</taxon>
        <taxon>Naviculaceae</taxon>
        <taxon>Seminavis</taxon>
    </lineage>
</organism>
<gene>
    <name evidence="1" type="ORF">SEMRO_590_G171950.1</name>
</gene>
<sequence>MAEFVDAVVAFGGPVWNLVLCVLPAAELVKMDDADTRHPCLSWRLASGAQFKCKCTSLEFLRFGNSTKYRFKAEGFLIKDGGSSGTVQSFELNLTMRAPWVTDITKLKGATSAVRMVEINFLIPKEDRKDNDVVRVEALVPITTDVDKGKLLKECIDWAKTVVDGNIRYRDLISKLPANHQI</sequence>
<reference evidence="1" key="1">
    <citation type="submission" date="2020-06" db="EMBL/GenBank/DDBJ databases">
        <authorList>
            <consortium name="Plant Systems Biology data submission"/>
        </authorList>
    </citation>
    <scope>NUCLEOTIDE SEQUENCE</scope>
    <source>
        <strain evidence="1">D6</strain>
    </source>
</reference>
<dbReference type="EMBL" id="CAICTM010000589">
    <property type="protein sequence ID" value="CAB9513427.1"/>
    <property type="molecule type" value="Genomic_DNA"/>
</dbReference>
<evidence type="ECO:0000313" key="1">
    <source>
        <dbReference type="EMBL" id="CAB9513427.1"/>
    </source>
</evidence>
<evidence type="ECO:0000313" key="2">
    <source>
        <dbReference type="Proteomes" id="UP001153069"/>
    </source>
</evidence>